<proteinExistence type="predicted"/>
<accession>A0A3R7GD09</accession>
<gene>
    <name evidence="1" type="ORF">CFD26_107949</name>
</gene>
<name>A0A3R7GD09_9EURO</name>
<dbReference type="OrthoDB" id="5275938at2759"/>
<dbReference type="Proteomes" id="UP000215289">
    <property type="component" value="Unassembled WGS sequence"/>
</dbReference>
<protein>
    <recommendedName>
        <fullName evidence="3">BTB domain-containing protein</fullName>
    </recommendedName>
</protein>
<evidence type="ECO:0000313" key="2">
    <source>
        <dbReference type="Proteomes" id="UP000215289"/>
    </source>
</evidence>
<evidence type="ECO:0000313" key="1">
    <source>
        <dbReference type="EMBL" id="RLL99048.1"/>
    </source>
</evidence>
<sequence length="220" mass="24339">MKSSCYVIDPEGDVLLVINEVPSSGHPISLKKEDSSVSTATDTKDTIDCTSSRNGQGGIEIHASSRHLTLASRFFDEKLSSKDKTRSSDGMVVVTVEVEDVDALLIVLNIMHCRTSKVPRLVGLQMLCMIAGLVYKCGCLEAVAFFSSIWIDNLKGNLPGCLSEDLVRWIFISWVFRHENIFQKMTLVAVRHSVGPIQHYGLPIPKPLLRGFFLNDSQEA</sequence>
<comment type="caution">
    <text evidence="1">The sequence shown here is derived from an EMBL/GenBank/DDBJ whole genome shotgun (WGS) entry which is preliminary data.</text>
</comment>
<keyword evidence="2" id="KW-1185">Reference proteome</keyword>
<reference evidence="1 2" key="1">
    <citation type="submission" date="2018-08" db="EMBL/GenBank/DDBJ databases">
        <title>Draft genome sequences of two Aspergillus turcosus clinical strains isolated from bronchoalveolar lavage fluid: one azole-susceptible and the other azole-resistant.</title>
        <authorList>
            <person name="Parent-Michaud M."/>
            <person name="Dufresne P.J."/>
            <person name="Fournier E."/>
            <person name="Martineau C."/>
            <person name="Moreira S."/>
            <person name="Perkins V."/>
            <person name="De Repentigny L."/>
            <person name="Dufresne S.F."/>
        </authorList>
    </citation>
    <scope>NUCLEOTIDE SEQUENCE [LARGE SCALE GENOMIC DNA]</scope>
    <source>
        <strain evidence="1">HMR AF 1038</strain>
    </source>
</reference>
<dbReference type="EMBL" id="NIDN02000040">
    <property type="protein sequence ID" value="RLL99048.1"/>
    <property type="molecule type" value="Genomic_DNA"/>
</dbReference>
<dbReference type="AlphaFoldDB" id="A0A3R7GD09"/>
<evidence type="ECO:0008006" key="3">
    <source>
        <dbReference type="Google" id="ProtNLM"/>
    </source>
</evidence>
<dbReference type="STRING" id="1245748.A0A3R7GD09"/>
<organism evidence="1 2">
    <name type="scientific">Aspergillus turcosus</name>
    <dbReference type="NCBI Taxonomy" id="1245748"/>
    <lineage>
        <taxon>Eukaryota</taxon>
        <taxon>Fungi</taxon>
        <taxon>Dikarya</taxon>
        <taxon>Ascomycota</taxon>
        <taxon>Pezizomycotina</taxon>
        <taxon>Eurotiomycetes</taxon>
        <taxon>Eurotiomycetidae</taxon>
        <taxon>Eurotiales</taxon>
        <taxon>Aspergillaceae</taxon>
        <taxon>Aspergillus</taxon>
        <taxon>Aspergillus subgen. Fumigati</taxon>
    </lineage>
</organism>